<dbReference type="Proteomes" id="UP000664169">
    <property type="component" value="Unassembled WGS sequence"/>
</dbReference>
<dbReference type="InterPro" id="IPR038213">
    <property type="entry name" value="IFI6/IFI27-like_sf"/>
</dbReference>
<reference evidence="6" key="1">
    <citation type="submission" date="2021-03" db="EMBL/GenBank/DDBJ databases">
        <authorList>
            <person name="Tagirdzhanova G."/>
        </authorList>
    </citation>
    <scope>NUCLEOTIDE SEQUENCE</scope>
</reference>
<dbReference type="InterPro" id="IPR009311">
    <property type="entry name" value="IFI6/IFI27-like"/>
</dbReference>
<dbReference type="Pfam" id="PF06140">
    <property type="entry name" value="Ifi-6-16"/>
    <property type="match status" value="1"/>
</dbReference>
<evidence type="ECO:0000256" key="2">
    <source>
        <dbReference type="ARBA" id="ARBA00007262"/>
    </source>
</evidence>
<keyword evidence="5" id="KW-0472">Membrane</keyword>
<sequence>MADYSRAIKVVGGAAVGLVAAPLLTTAAIGTVGFGAAGPIAGTAAAAWQASIGNVAAGSMFSLFQSAAIGGAGAGVVGGISAAAGSIVGAATGAKV</sequence>
<comment type="similarity">
    <text evidence="2">Belongs to the IFI6/IFI27 family.</text>
</comment>
<name>A0A8H3IGM1_9LECA</name>
<proteinExistence type="inferred from homology"/>
<keyword evidence="3" id="KW-0812">Transmembrane</keyword>
<evidence type="ECO:0000313" key="6">
    <source>
        <dbReference type="EMBL" id="CAF9927322.1"/>
    </source>
</evidence>
<keyword evidence="4" id="KW-1133">Transmembrane helix</keyword>
<dbReference type="EMBL" id="CAJPDQ010000027">
    <property type="protein sequence ID" value="CAF9927322.1"/>
    <property type="molecule type" value="Genomic_DNA"/>
</dbReference>
<protein>
    <submittedName>
        <fullName evidence="6">Uncharacterized protein</fullName>
    </submittedName>
</protein>
<dbReference type="Gene3D" id="6.10.110.10">
    <property type="match status" value="1"/>
</dbReference>
<comment type="subcellular location">
    <subcellularLocation>
        <location evidence="1">Membrane</location>
        <topology evidence="1">Multi-pass membrane protein</topology>
    </subcellularLocation>
</comment>
<gene>
    <name evidence="6" type="ORF">GOMPHAMPRED_004363</name>
</gene>
<dbReference type="AlphaFoldDB" id="A0A8H3IGM1"/>
<comment type="caution">
    <text evidence="6">The sequence shown here is derived from an EMBL/GenBank/DDBJ whole genome shotgun (WGS) entry which is preliminary data.</text>
</comment>
<evidence type="ECO:0000256" key="4">
    <source>
        <dbReference type="ARBA" id="ARBA00022989"/>
    </source>
</evidence>
<evidence type="ECO:0000256" key="1">
    <source>
        <dbReference type="ARBA" id="ARBA00004141"/>
    </source>
</evidence>
<evidence type="ECO:0000256" key="5">
    <source>
        <dbReference type="ARBA" id="ARBA00023136"/>
    </source>
</evidence>
<keyword evidence="7" id="KW-1185">Reference proteome</keyword>
<evidence type="ECO:0000313" key="7">
    <source>
        <dbReference type="Proteomes" id="UP000664169"/>
    </source>
</evidence>
<evidence type="ECO:0000256" key="3">
    <source>
        <dbReference type="ARBA" id="ARBA00022692"/>
    </source>
</evidence>
<accession>A0A8H3IGM1</accession>
<organism evidence="6 7">
    <name type="scientific">Gomphillus americanus</name>
    <dbReference type="NCBI Taxonomy" id="1940652"/>
    <lineage>
        <taxon>Eukaryota</taxon>
        <taxon>Fungi</taxon>
        <taxon>Dikarya</taxon>
        <taxon>Ascomycota</taxon>
        <taxon>Pezizomycotina</taxon>
        <taxon>Lecanoromycetes</taxon>
        <taxon>OSLEUM clade</taxon>
        <taxon>Ostropomycetidae</taxon>
        <taxon>Ostropales</taxon>
        <taxon>Graphidaceae</taxon>
        <taxon>Gomphilloideae</taxon>
        <taxon>Gomphillus</taxon>
    </lineage>
</organism>